<feature type="non-terminal residue" evidence="1">
    <location>
        <position position="102"/>
    </location>
</feature>
<reference evidence="1" key="2">
    <citation type="submission" date="2016-06" db="EMBL/GenBank/DDBJ databases">
        <title>The genome of a short-lived fish provides insights into sex chromosome evolution and the genetic control of aging.</title>
        <authorList>
            <person name="Reichwald K."/>
            <person name="Felder M."/>
            <person name="Petzold A."/>
            <person name="Koch P."/>
            <person name="Groth M."/>
            <person name="Platzer M."/>
        </authorList>
    </citation>
    <scope>NUCLEOTIDE SEQUENCE</scope>
    <source>
        <tissue evidence="1">Brain</tissue>
    </source>
</reference>
<gene>
    <name evidence="1" type="primary">Nfu_g_1_003298</name>
</gene>
<reference evidence="1" key="1">
    <citation type="submission" date="2016-05" db="EMBL/GenBank/DDBJ databases">
        <authorList>
            <person name="Lavstsen T."/>
            <person name="Jespersen J.S."/>
        </authorList>
    </citation>
    <scope>NUCLEOTIDE SEQUENCE</scope>
    <source>
        <tissue evidence="1">Brain</tissue>
    </source>
</reference>
<proteinExistence type="predicted"/>
<sequence length="102" mass="11153">PGFTSLSIITSVHSITLSAVIMTTRCLTTTVTLSEASESSARAVLAGQNKHQPKLLIKSKQLVMAKTSPSSPGALLLSTIWHTERHRDRNRKTKWKEGKEIG</sequence>
<protein>
    <submittedName>
        <fullName evidence="1">Uncharacterized protein</fullName>
    </submittedName>
</protein>
<organism evidence="1">
    <name type="scientific">Iconisemion striatum</name>
    <dbReference type="NCBI Taxonomy" id="60296"/>
    <lineage>
        <taxon>Eukaryota</taxon>
        <taxon>Metazoa</taxon>
        <taxon>Chordata</taxon>
        <taxon>Craniata</taxon>
        <taxon>Vertebrata</taxon>
        <taxon>Euteleostomi</taxon>
        <taxon>Actinopterygii</taxon>
        <taxon>Neopterygii</taxon>
        <taxon>Teleostei</taxon>
        <taxon>Neoteleostei</taxon>
        <taxon>Acanthomorphata</taxon>
        <taxon>Ovalentaria</taxon>
        <taxon>Atherinomorphae</taxon>
        <taxon>Cyprinodontiformes</taxon>
        <taxon>Nothobranchiidae</taxon>
        <taxon>Iconisemion</taxon>
    </lineage>
</organism>
<dbReference type="EMBL" id="HADW01000175">
    <property type="protein sequence ID" value="SBP01575.1"/>
    <property type="molecule type" value="Transcribed_RNA"/>
</dbReference>
<dbReference type="AlphaFoldDB" id="A0A1A7W7A3"/>
<name>A0A1A7W7A3_9TELE</name>
<feature type="non-terminal residue" evidence="1">
    <location>
        <position position="1"/>
    </location>
</feature>
<accession>A0A1A7W7A3</accession>
<dbReference type="EMBL" id="HADX01007528">
    <property type="protein sequence ID" value="SBP29760.1"/>
    <property type="molecule type" value="Transcribed_RNA"/>
</dbReference>
<evidence type="ECO:0000313" key="1">
    <source>
        <dbReference type="EMBL" id="SBP01575.1"/>
    </source>
</evidence>